<proteinExistence type="predicted"/>
<evidence type="ECO:0000313" key="2">
    <source>
        <dbReference type="EMBL" id="KAJ1140461.1"/>
    </source>
</evidence>
<name>A0AAV7QIY0_PLEWA</name>
<feature type="region of interest" description="Disordered" evidence="1">
    <location>
        <begin position="1"/>
        <end position="27"/>
    </location>
</feature>
<dbReference type="Proteomes" id="UP001066276">
    <property type="component" value="Chromosome 6"/>
</dbReference>
<evidence type="ECO:0000313" key="3">
    <source>
        <dbReference type="Proteomes" id="UP001066276"/>
    </source>
</evidence>
<organism evidence="2 3">
    <name type="scientific">Pleurodeles waltl</name>
    <name type="common">Iberian ribbed newt</name>
    <dbReference type="NCBI Taxonomy" id="8319"/>
    <lineage>
        <taxon>Eukaryota</taxon>
        <taxon>Metazoa</taxon>
        <taxon>Chordata</taxon>
        <taxon>Craniata</taxon>
        <taxon>Vertebrata</taxon>
        <taxon>Euteleostomi</taxon>
        <taxon>Amphibia</taxon>
        <taxon>Batrachia</taxon>
        <taxon>Caudata</taxon>
        <taxon>Salamandroidea</taxon>
        <taxon>Salamandridae</taxon>
        <taxon>Pleurodelinae</taxon>
        <taxon>Pleurodeles</taxon>
    </lineage>
</organism>
<dbReference type="AlphaFoldDB" id="A0AAV7QIY0"/>
<keyword evidence="3" id="KW-1185">Reference proteome</keyword>
<reference evidence="2" key="1">
    <citation type="journal article" date="2022" name="bioRxiv">
        <title>Sequencing and chromosome-scale assembly of the giantPleurodeles waltlgenome.</title>
        <authorList>
            <person name="Brown T."/>
            <person name="Elewa A."/>
            <person name="Iarovenko S."/>
            <person name="Subramanian E."/>
            <person name="Araus A.J."/>
            <person name="Petzold A."/>
            <person name="Susuki M."/>
            <person name="Suzuki K.-i.T."/>
            <person name="Hayashi T."/>
            <person name="Toyoda A."/>
            <person name="Oliveira C."/>
            <person name="Osipova E."/>
            <person name="Leigh N.D."/>
            <person name="Simon A."/>
            <person name="Yun M.H."/>
        </authorList>
    </citation>
    <scope>NUCLEOTIDE SEQUENCE</scope>
    <source>
        <strain evidence="2">20211129_DDA</strain>
        <tissue evidence="2">Liver</tissue>
    </source>
</reference>
<dbReference type="EMBL" id="JANPWB010000010">
    <property type="protein sequence ID" value="KAJ1140461.1"/>
    <property type="molecule type" value="Genomic_DNA"/>
</dbReference>
<accession>A0AAV7QIY0</accession>
<evidence type="ECO:0000256" key="1">
    <source>
        <dbReference type="SAM" id="MobiDB-lite"/>
    </source>
</evidence>
<sequence>MGRLQGGGPPEVLDLLSEERRGGAPQTLLNPVPRFLQWHPHPTLVRELISGCSGDVGPEVDVRWYPRGALQSRPRPAGT</sequence>
<protein>
    <submittedName>
        <fullName evidence="2">Uncharacterized protein</fullName>
    </submittedName>
</protein>
<comment type="caution">
    <text evidence="2">The sequence shown here is derived from an EMBL/GenBank/DDBJ whole genome shotgun (WGS) entry which is preliminary data.</text>
</comment>
<gene>
    <name evidence="2" type="ORF">NDU88_006813</name>
</gene>